<dbReference type="Proteomes" id="UP001454036">
    <property type="component" value="Unassembled WGS sequence"/>
</dbReference>
<evidence type="ECO:0000313" key="3">
    <source>
        <dbReference type="Proteomes" id="UP001454036"/>
    </source>
</evidence>
<feature type="region of interest" description="Disordered" evidence="1">
    <location>
        <begin position="304"/>
        <end position="326"/>
    </location>
</feature>
<protein>
    <recommendedName>
        <fullName evidence="4">RRM domain-containing protein</fullName>
    </recommendedName>
</protein>
<proteinExistence type="predicted"/>
<name>A0AAV3S388_LITER</name>
<keyword evidence="3" id="KW-1185">Reference proteome</keyword>
<dbReference type="PANTHER" id="PTHR42851:SF4">
    <property type="entry name" value="PWWP DOMAIN-CONTAINING PROTEIN"/>
    <property type="match status" value="1"/>
</dbReference>
<accession>A0AAV3S388</accession>
<reference evidence="2 3" key="1">
    <citation type="submission" date="2024-01" db="EMBL/GenBank/DDBJ databases">
        <title>The complete chloroplast genome sequence of Lithospermum erythrorhizon: insights into the phylogenetic relationship among Boraginaceae species and the maternal lineages of purple gromwells.</title>
        <authorList>
            <person name="Okada T."/>
            <person name="Watanabe K."/>
        </authorList>
    </citation>
    <scope>NUCLEOTIDE SEQUENCE [LARGE SCALE GENOMIC DNA]</scope>
</reference>
<dbReference type="EMBL" id="BAABME010014419">
    <property type="protein sequence ID" value="GAA0187157.1"/>
    <property type="molecule type" value="Genomic_DNA"/>
</dbReference>
<feature type="compositionally biased region" description="Polar residues" evidence="1">
    <location>
        <begin position="304"/>
        <end position="315"/>
    </location>
</feature>
<dbReference type="PANTHER" id="PTHR42851">
    <property type="entry name" value="ALDOLASE-RELATED"/>
    <property type="match status" value="1"/>
</dbReference>
<feature type="compositionally biased region" description="Polar residues" evidence="1">
    <location>
        <begin position="356"/>
        <end position="371"/>
    </location>
</feature>
<feature type="region of interest" description="Disordered" evidence="1">
    <location>
        <begin position="784"/>
        <end position="813"/>
    </location>
</feature>
<evidence type="ECO:0000313" key="2">
    <source>
        <dbReference type="EMBL" id="GAA0187157.1"/>
    </source>
</evidence>
<feature type="region of interest" description="Disordered" evidence="1">
    <location>
        <begin position="356"/>
        <end position="375"/>
    </location>
</feature>
<organism evidence="2 3">
    <name type="scientific">Lithospermum erythrorhizon</name>
    <name type="common">Purple gromwell</name>
    <name type="synonym">Lithospermum officinale var. erythrorhizon</name>
    <dbReference type="NCBI Taxonomy" id="34254"/>
    <lineage>
        <taxon>Eukaryota</taxon>
        <taxon>Viridiplantae</taxon>
        <taxon>Streptophyta</taxon>
        <taxon>Embryophyta</taxon>
        <taxon>Tracheophyta</taxon>
        <taxon>Spermatophyta</taxon>
        <taxon>Magnoliopsida</taxon>
        <taxon>eudicotyledons</taxon>
        <taxon>Gunneridae</taxon>
        <taxon>Pentapetalae</taxon>
        <taxon>asterids</taxon>
        <taxon>lamiids</taxon>
        <taxon>Boraginales</taxon>
        <taxon>Boraginaceae</taxon>
        <taxon>Boraginoideae</taxon>
        <taxon>Lithospermeae</taxon>
        <taxon>Lithospermum</taxon>
    </lineage>
</organism>
<feature type="region of interest" description="Disordered" evidence="1">
    <location>
        <begin position="838"/>
        <end position="883"/>
    </location>
</feature>
<feature type="region of interest" description="Disordered" evidence="1">
    <location>
        <begin position="511"/>
        <end position="535"/>
    </location>
</feature>
<feature type="compositionally biased region" description="Polar residues" evidence="1">
    <location>
        <begin position="511"/>
        <end position="530"/>
    </location>
</feature>
<evidence type="ECO:0000256" key="1">
    <source>
        <dbReference type="SAM" id="MobiDB-lite"/>
    </source>
</evidence>
<dbReference type="AlphaFoldDB" id="A0AAV3S388"/>
<evidence type="ECO:0008006" key="4">
    <source>
        <dbReference type="Google" id="ProtNLM"/>
    </source>
</evidence>
<comment type="caution">
    <text evidence="2">The sequence shown here is derived from an EMBL/GenBank/DDBJ whole genome shotgun (WGS) entry which is preliminary data.</text>
</comment>
<dbReference type="InterPro" id="IPR053063">
    <property type="entry name" value="PWWP_domain_containing_PDP"/>
</dbReference>
<gene>
    <name evidence="2" type="ORF">LIER_34445</name>
</gene>
<sequence>MDEQGDVRPARNGVAESAVSVSGAGGDKTVIGNLGSGGHLDLQSYNGACEEDEIMVEVVGSDVFVDGVQQEALGEDGPEKQVELAFGSQLCGDRSGSGLASLNEVGILSDARVEYGMEIDGITESRMMTEFKGIPDDAERAPAESSVSEFPVKHIVADHPLVQNLLLGGGGDEDKSCSKDANGVKTEAAYGNRDVQEPNLLASRELSTPNVKSEGLVCEKSDIDASVDNISCSNNEKYSQDIEFDKITESVLHRRAVEATLNADGSTISTLGMFAKDIQPLEGKAEVMDEKSLDSLAKTLVGNASNTNEKTSNSDEALDVDASNTDDNNISMYHHIGLSLEENYAEIDAKAINNKTSNSGCKSVEGNSTKPNGEPTGLLVIGHTDAEAPKEDVFEKDGSVTTEHGNANTSPVDASFSAEGNLVSFSEEGIVNVFNNDATPQYAKQYVEVHAHEHVNSFEPVNLAAEAETISCQTDRKIDISASKWSSTTPKPSFKIGECIRRVATQLTGSTSMKSNCDQPDNYASPQTSDRVQRGNIDVPLELSSTDLMLMQLQSVAQNPREQSLLNNTVSFFSSFRNSVVSGKRSITIGVRTSSRKRKISQANGGTTEEFEFDDVNDSYWTDRIVQNYSEEQLLMNGANEGGNGQLVAYDPQKSVNSSRKPRKWYSNSSYGMEGKELTEIDKKKRDMSPAELIMNFSEGSLPSEINLNKVFRRFGTLKEAETEIDYESRRARVVFKRGSDAEIAYNSSTIFTIFGSAQVAYQLSYSPSSFAYKPLLPPSRDPNLVDAYKPLPPENDHNSVEGDTSSPPATDPILLEEYTPHAIYPNLEIPYNLSVTDPNSVEPFDPPHTTSYEPSPPETDPNLVDEHKPSPLEAEPNTVEAT</sequence>